<dbReference type="PROSITE" id="PS50853">
    <property type="entry name" value="FN3"/>
    <property type="match status" value="22"/>
</dbReference>
<dbReference type="CDD" id="cd00041">
    <property type="entry name" value="CUB"/>
    <property type="match status" value="1"/>
</dbReference>
<dbReference type="EMBL" id="BSXT01000259">
    <property type="protein sequence ID" value="GMF22595.1"/>
    <property type="molecule type" value="Genomic_DNA"/>
</dbReference>
<feature type="domain" description="Fibronectin type-III" evidence="5">
    <location>
        <begin position="4496"/>
        <end position="4588"/>
    </location>
</feature>
<dbReference type="InterPro" id="IPR011050">
    <property type="entry name" value="Pectin_lyase_fold/virulence"/>
</dbReference>
<feature type="domain" description="Fibronectin type-III" evidence="5">
    <location>
        <begin position="1353"/>
        <end position="1445"/>
    </location>
</feature>
<keyword evidence="2" id="KW-0677">Repeat</keyword>
<evidence type="ECO:0000256" key="2">
    <source>
        <dbReference type="ARBA" id="ARBA00022737"/>
    </source>
</evidence>
<dbReference type="Proteomes" id="UP001165121">
    <property type="component" value="Unassembled WGS sequence"/>
</dbReference>
<keyword evidence="7" id="KW-1185">Reference proteome</keyword>
<evidence type="ECO:0000256" key="1">
    <source>
        <dbReference type="ARBA" id="ARBA00022729"/>
    </source>
</evidence>
<feature type="domain" description="Fibronectin type-III" evidence="5">
    <location>
        <begin position="4395"/>
        <end position="4495"/>
    </location>
</feature>
<evidence type="ECO:0000256" key="4">
    <source>
        <dbReference type="ARBA" id="ARBA00023157"/>
    </source>
</evidence>
<dbReference type="SMART" id="SM00042">
    <property type="entry name" value="CUB"/>
    <property type="match status" value="1"/>
</dbReference>
<dbReference type="PANTHER" id="PTHR13817:SF73">
    <property type="entry name" value="FIBRONECTIN TYPE-III DOMAIN-CONTAINING PROTEIN"/>
    <property type="match status" value="1"/>
</dbReference>
<gene>
    <name evidence="6" type="ORF">Pfra01_000334900</name>
</gene>
<dbReference type="InterPro" id="IPR006626">
    <property type="entry name" value="PbH1"/>
</dbReference>
<feature type="domain" description="Fibronectin type-III" evidence="5">
    <location>
        <begin position="3401"/>
        <end position="3490"/>
    </location>
</feature>
<dbReference type="Pfam" id="PF03160">
    <property type="entry name" value="Calx-beta"/>
    <property type="match status" value="2"/>
</dbReference>
<feature type="domain" description="Fibronectin type-III" evidence="5">
    <location>
        <begin position="2416"/>
        <end position="2507"/>
    </location>
</feature>
<comment type="caution">
    <text evidence="6">The sequence shown here is derived from an EMBL/GenBank/DDBJ whole genome shotgun (WGS) entry which is preliminary data.</text>
</comment>
<organism evidence="6 7">
    <name type="scientific">Phytophthora fragariaefolia</name>
    <dbReference type="NCBI Taxonomy" id="1490495"/>
    <lineage>
        <taxon>Eukaryota</taxon>
        <taxon>Sar</taxon>
        <taxon>Stramenopiles</taxon>
        <taxon>Oomycota</taxon>
        <taxon>Peronosporomycetes</taxon>
        <taxon>Peronosporales</taxon>
        <taxon>Peronosporaceae</taxon>
        <taxon>Phytophthora</taxon>
    </lineage>
</organism>
<feature type="domain" description="Fibronectin type-III" evidence="5">
    <location>
        <begin position="3703"/>
        <end position="3793"/>
    </location>
</feature>
<dbReference type="Gene3D" id="2.60.40.2030">
    <property type="match status" value="4"/>
</dbReference>
<evidence type="ECO:0000256" key="3">
    <source>
        <dbReference type="ARBA" id="ARBA00022837"/>
    </source>
</evidence>
<feature type="domain" description="Fibronectin type-III" evidence="5">
    <location>
        <begin position="3031"/>
        <end position="3125"/>
    </location>
</feature>
<reference evidence="6" key="1">
    <citation type="submission" date="2023-04" db="EMBL/GenBank/DDBJ databases">
        <title>Phytophthora fragariaefolia NBRC 109709.</title>
        <authorList>
            <person name="Ichikawa N."/>
            <person name="Sato H."/>
            <person name="Tonouchi N."/>
        </authorList>
    </citation>
    <scope>NUCLEOTIDE SEQUENCE</scope>
    <source>
        <strain evidence="6">NBRC 109709</strain>
    </source>
</reference>
<dbReference type="OrthoDB" id="5950997at2759"/>
<dbReference type="GO" id="GO:0016020">
    <property type="term" value="C:membrane"/>
    <property type="evidence" value="ECO:0007669"/>
    <property type="project" value="InterPro"/>
</dbReference>
<accession>A0A9W6TUG0</accession>
<dbReference type="CDD" id="cd00063">
    <property type="entry name" value="FN3"/>
    <property type="match status" value="17"/>
</dbReference>
<dbReference type="PANTHER" id="PTHR13817">
    <property type="entry name" value="TITIN"/>
    <property type="match status" value="1"/>
</dbReference>
<feature type="domain" description="Fibronectin type-III" evidence="5">
    <location>
        <begin position="3197"/>
        <end position="3298"/>
    </location>
</feature>
<feature type="domain" description="Fibronectin type-III" evidence="5">
    <location>
        <begin position="2117"/>
        <end position="2222"/>
    </location>
</feature>
<protein>
    <submittedName>
        <fullName evidence="6">Unnamed protein product</fullName>
    </submittedName>
</protein>
<dbReference type="InterPro" id="IPR035914">
    <property type="entry name" value="Sperma_CUB_dom_sf"/>
</dbReference>
<sequence length="6589" mass="703425">MVVVDLYLVTDRGLSAASNGSLNVTLYGKEQLVLKRARLSDDILHHKVSKVTLTLAYDTAVEYVKVSQCYFDLVGRCGYHTDLKNSFDLLFLAEDGNELIVAAKLATPSVFRRLATQEKPKATPSRSLAYLPNVNGRRIRVMSQPARAQGTKTNELSSMHTVVDGTNEPVDIPLFDVLGEIRRVEPGNRNFDLVSVETEWPSASAIKTAKIGGFPAKSVIMDGNVVTSWRMVRQSSVLKLHLRDDFTSECTFKLVVQGRVSRTVIQYAKTYCVAVRQQTIVDEIKSFSRGHGLSSESGYGNTTNASRRLDAVNTISTAAASLKLFPLNIDLEANAPLHLLVSKLLPSYVTTTTAICNIRFIVFNLDNAISLVKTPSFGPQNVSDTHNPTILHVCREILLVWLKPDVTDMQALIQIEIVNTQNTVLASMPLVWSVFPSIKLPVTSRLLVGAYNRLAGDTLKLMLNYSDVPDTSRVDVVVDNCSVLNVETIRDAKSTSEECTFLLKAYNSNTDITSGIKITQQQKTAFRVSIEVITSKLEQKNDDMTWLHSVSNVASYTLHFCALETANPEVQIMRKGEARHFLFTDFVFKILGSSLPESHVATNIYIVSDDELFTNLNMFQVGGKPAQLEAYNATASFITLSAKTASYFTYIPFQLGSFRVDVMVEWTDVSSSKSGCYFVQNVAVSVLPSFSQPLFASPFVFSQKVLQGGSAKITIPLMETKNIESECLTLAVALNTTNGDVAIKYGTRDHHASSDDPPYFFLIEREANLRTVRQLVISARPSDTFAGILRFYIGLGSLSFDDKMTPFADQYAELLTIREIDVEWIPIAETDMPMMSKEANYRSLPTRLLGNSAISFKYQMTSGKFERQYIDPMSSKCTKQAFVVPTDSSTISTYVVLNSSETRSVWSSDSAVINQDQWNYAESVIDIAYPSTAEIVFRGIASADDTLRLKEITIHDFVQEAMVGIINFVHATGGMIYIEVNTAKSIPQPILLRAYVRRLHTNDSPTLSFTGKNYSLLMICCHTNRVPYCIIEGDDLQCSACETTTTMYPCTGASGIVFDSPAQCRKLCSAVETQLKFTPDAVVRSAQMVPFPIADPFTVEFWVFREGFSIDLSSEQLLLLYGTQEGSLSITLSSYITISRCGNLLRIPHGIPLRQWTHVAIVSDASNDIALFMNGKQVANGLLSKKDCDIRIWKVARDPEAIFTSFQKNVFDPDLILLLLFNAAENTNWFPSSTDGSPNNIDFMVQGVNVTSTRAIKSFGVAGDGRCYYKLIESVVNPLSSTSCDKTCGDGSLRTCGSSTNSNVASVYRRGSIGVGGLSPLTDYEVLVEFVTNDNSEYEITQPLVGSTSNATVPGKVKYLNIVEQFDDAVEIQWSPVDDDGGSEIDSYFIYVNGVNVATTTSGNVWSMTLYVPETQGSNKISIQALNAVGMGPLSDPFPLLVYSDNTTPNVPDSPSVISVSGGTVTLTLDSTTTLSVETLSSVLEIQQRELSVIHFTESIFQRNGSSTVIYKLRHDTVYIFRVFTISKNGVQSPFSIPISIRTGDRESPSKTPLPVVADVTGGLPIAQYDIFLFRDNKFTKWTSTVASSTSDDTMICMTRDADGAHLLPETSYTIKVLALQVDASCDTLANDGFESDEVTVTTKKAAIPAPPPRPTLLQIFGCTALVMATPPDDFGGTEVTGMVIAVFLPSSILLETFSVTLSSTGVTVRNLLARTTYLVKAFVTTPIGSTDLSEALTFETEDPSPPGKLAGLYVTHFDSTTARLQWEIPEDTGGGAISGLLAETFYIFSVVPVNQYGISGMDDENVISITTSATEAPAFPNSTLPSNSNYTTPDPPKITRVAISGGCLELKFEMGGSGATFYQYVVVVSSPSDDFHASYNVTVDRLDVCDLLHDTVYIVSAAVDDGDKIGEKQVISAATGALSEPSLVVGLIASITTSGYSKLSWKAPVDKGGLPIKLYEIDIINQGTDEVRHIEVPGSELTATISFLAASTPYMLSVRAINGGNRPGPESTVIVWTGNAVAPQQPPPPELVSATGGALYVTIVAPIDCGGSDLRSYDLNIARRTGGTLEYRQYASGPIQSLHFDRRVANVSIYGLLSKSDEENIYSTSAPSPARGMAPPTVVAENPGEITLIWDKPLDSGGLSIVGYSVQQRHIVGDGSWSLYTTVYDDRSSLVQTALISNIAPKTLYAFSVVAYNFRTLCRPDEYVTPSDELLITSQDDSLPSQPQNLRGVNVTGGSITLVWDSPRSSGEQPLRWYLVNGSIEGSSLLRLANISATTGNSVVLYGFTALTVYEFAVAGDNGLGIGPYSSILRVTTTSISIPGKPTNLYQIPASSGGTIILTWDPPADSGGTNIQQYMILRDGTEVAVVTKTPFVDQHDVEATTSYIYSVFASNDVASGKEGATLIASSSSASISSPPSATVEATGGSVKVIVTPPQDSGGTPVLYFILTLLRGNVFVDVYNTSDTTSTIPGLYAETQYSVRVQAVNKVARSDPTVLNVSTIFAEPPDKMEAPTLVSRTGGSLCFRINPPANFGGAEISSYDFYLNESSTPITVVKISSTEYEIMGLTALTVYSVAVTAENAVGSSDRSTPTIISTTSLTAPGRVLNFEAVFQSYNAIEVSWTVPLDSGGNESAVNYEAKLTTIGMTSYTTVCTTSSAIFSDLQPATIYIIQVRANNTAGVGPWSASINVTTDPVSPGIISFSTNETTVSEAGLSVTLTLIRTMGGYTPAKCNFTTIDGTAVAGVQYLTSRGQVEFGRNMSSQRIIVPIINNAITDDPDKYFFVSIQPSDNKSGLIGAVSTTKVTIMDDGDAGILAFEQTSYNVSESTPTLTVTILRNGAFSDSGDIAIDIFDTEEAVTGIDFTVRSNVSFSDQQRNASVSIGIINDTTYQKQKMFQLVLRSIRGRLSVGDPPATSTIVILDDSDVSPPGLPTSVQITKLSGGAVNVSWLPPGHLGAKIVSVLSYNVSVLDVQSKLNREQTAETCYAMILQLTARSAYQISIAAKNDKLIGQYTSPMSITMGGPTPASAPLNIQVLSRTGGMITLTWDAPLDFGGVDIVGYRAIVCRSADEFYVGLYTTSDMMVSANSLDPLTNYTVIVEAVSKNGLVGNASAPVLLATVAASVPGKPENLVITRRTGGALYMAMGDPLDAGGSLILTYTLFMTSALYPTIFRQGTSELSDIFTTATSYLSPPDEAQNIVVRSRTGGSVNLSWTPPLDFGGSNITAYDVAFFLGPPVRSQFRQRVTGINPDATSVTAKVVGLLANSTYGFSVVGINDVSICENPSAILSRTIVYSSTDTLITLPDIPHALTITWSTSGVQMIQWSGSEDTGGGNFVAYRLYSESGEILYDGPNTVFLRGSLTKNTQYGYAVSAWNSAGSSNKCAFVFATTSAEVVAPSQPLDLTQVNSTGGSIGLEWKMPMDCGGDKIAGYRVIRNGIRIVDIGANETTFVDDTDLVADQRYVYSVHASNSVGLGPSSDEVSASTASATVPHSLKSLVVTATGGTLNVSWIPAADTGGIPLTFFHLQVLNDSLVVFETKLANTSLSYNLYGVRSGTTYVVRVTAGNQKGESKPAAQRVTSGAALRPGAPRAPEQYLDLVALPAWTIRLKLYLPVDDGGGPISKLVVYQNGSKASTISIDTSAQAVLGEPTTRYTLSDIGPLHAGFIYSYEVSALSSVETVGEGARSSAIQVKMGPATLPSTPLNFVVGLRTSFSVSFQWDEPTDTGGDDISYEISYINTNTSETFGISVSTITVEIPKLIPGNIYSFRLRALNSAGSSAWTQSLTTQTDLTQRGVITYSILSSTVFENVSTVTVYLVRVNGSSGTVSCHYTNGPGTAIYDQDYTLPPESDRSFSFYGELTMQSFNVTIINDAIYEPSPRTIHLILTDTTPDRTDPISPTTITISILDDGDAGTIGFATSAVSVRENARVVSLRLQRLNGWSSATSVKVVVYSQLNSTAKSGIDFRLPSVSIDFLDQQVQADASIVIKDNDIYDFPYLYFYLSVEISAGKATIGDYRVIRVEVEDDGDCSPPGLMDAPTCPRATGGMLVLAWTPPINVGGGLLWITAYNISIQVGSLVKWLVTSTNATTWSFGGLNALTKHNFSICAINTIGQGPSSPGVTFMTTSFTTPGAPARINLLSQTGGLITVNVSVPADTGGATITGYLIYLSEQDEVFQVGKVKDTIANKECIAQCICVLRWRGYDDISYMIYYREQGSGKRLRKAYCHSEGLNITIYRLGASITYNMVAVSVIANDTDQIASGTIIMEDSKITLMMLSHATNSEYGCIQEYIFEIDQSKIQPDGSVYYLTSLSTDNGIPASTELMTDGSDSELFLRGTFSDIFNYTTASPTNPGMPPAPIDFDSYGTGGALFITISWPDDTETPEQYVFSTDEASVPEPILLIESIGVTGSGIHVKVTPPVDRGSDHNLYYQIYFSKDIPKKNWKLGYNGTDTSYWQTKLQKESSYSFKATCMNDVDYSINSTEYSLSTTFISPPGPPSGLKSINRTGGTIHFSWMTPEDDGGSDITSYLVRAIDTAGNTNLVMEVVTSQIVFGGLIANKKYDFNVFAENSLGIGSDSGKATFSTTLPTLPSLPGNPVVLGTTGGSITLAIQPPTDTGGVIMDDLTWNVYANNVKVLPNAVRRINSIMAASANSITRRLTSTDSGDIIYLQAGGLLPSTAYVFTIQVGNEVGLSDITNGVEKMTTLATVPGQPNQPTAKSITGGAMTLEWIDPVDTGGAPLTSYRLSVNGLQGEVGYCEGLIMSCTVGNLAMATEYTVTLVAYNPVGVSPPSDNVTFSTISGSLPKEPQDVHIAEVSDTSVTIHWSPCTDFGGGYVVSYQVDISQMSEPNIAFSCRVPVTQSNCTINTLSPMTDYNSTVIQNSTGEDISYEDNITLGETYAYQLQVKRLDGSLSILSEITRFVASIPHSPGFDCVGSEGYIHWHEYRNSDIETWTIYPHNQSGIVINITMFWLECNHDFLAINTTENGETKQLWKGGCHREGGFVVATTPGIDSVVITFVSDNSITYEGMALHYESVDASSAAEYIKVPCPVTSSGLCSLNGACRQGSCSCFSGFVGESCSNVIICPKDTACTTSTCDPICDKPQSDVIVVSVNGDDAQGTGELMDTSVNGTDPKAVQSLNRALQLVNPNQTILVYPGIYKGAGNCSVTISKPDIAIRGLRGPTVTTFDCLSTHRGLIVKSVSIRMEGFTLRNTYSSLNGAAISALNATLQMENLNILNATSLQNGGAIWAYGANLTLTTSKVSNCSASVNGGAIFMDMSNLTLKQSTIEQSLAKLGGGIYAQNATMVTGDGQSLIWKNNATLKGGGICSAGVFNGIMLNISRNTGFVGGGISVITGNSNLSVVFITENRAIADGGGIALLNTGSLILYYSPLRQNHAERNGGGIYVGTNGTFENKVASDVFNCTAASGGGLFCGDWAHPTLTALTVSASSASVKGGCAAFTRCSAIMNNASLNECSAPSGAGLYAGTRSNVSILNGIVKAGKGTTGAGLYINSSWVIGGNGKDNNSIVQDGQAEEAGGAVFITGTQSSIQYVNVRNCSASNGGGIFIQNVSSGTMVSMFISDNNATKSGGGIFVETSTVKMADIVVRNNTAIIGGGGFITDASLSGSISITDNIGEQGGGLASFGLSAVEGASITSNQAQERGGGVSIETGELELKNTNIAFCFCEKGFGGGISVTNASVKHHALTVQNCYSTRGGGVYVNASKVYQYPTDDSSRISDVVSLLTNNHATDYGGSIFIDGFGSQISDVVITRSYAPLGGGIVALYAHDCNIQNMDISTSNATSGGGLFIGSGSNCTLRNSRVTNNNATESGGGLVVHSATLHHSSLNITSNAAPTGAGVSLRSDLMPSSLLWERPTTEKSNIYANVVVPPSGNGVNVLLNCSVECVLSGAQIFGGSTLIGQGAGVFVRGGGNTMISDVLIANNSAANGGGIAVNETNSTTLENVALVGNFASDRGGGLWASGADLSYYPTINLTRCVFYNNSATSYGGAVYLYKTVINSSVLLAVENHVNDSEAGSGGGFYVDQKSDITADNWLFLSNDAAVGGAMTEVASSKISLLESNFTRDVTTFFTKEWQDLFFRSVGFTYVKGLARYKVDVQKGGIIYISDEGSELELLSGFVTYGSADAGGGIYLDNSAFFYGSDAEIVNNSATERGGGLCVSNSAQALFDSVTISFCGKHVIWAELNCFTTQFVGNGGLTSSGKNEGGGAISIVDGSVYLTNCLLENNTAVVGGAIHVDRGGSATIFNSFFMGNSADELGGAIATELHGNLTVAQQTSFQNNMATLGGAISSSGSSKITIEAISCFHNQASEDGGAIFITDQATLASTQGNFVGNTAVLGGAIHSDARSVVYISGDKFVGNVASLRGGAIYYESIINTTTTKITCRSNRAPSGGCLFWISDGFIPIYPCTDCTMESNSVYDIATNTRDVQVLWWPKNVTSGIPILEPPDEESIEVLDALNQTLEAIEYVWPRLKAVDLYGQIEVIDNETECTVSDGLCSDQTERLTFTPTRPIRALIGVISYNKASFTAVNQSVERGVYTSNITCTIPASETREFRQSVQLLPCQPGFSVKQG</sequence>
<dbReference type="InterPro" id="IPR013783">
    <property type="entry name" value="Ig-like_fold"/>
</dbReference>
<evidence type="ECO:0000313" key="7">
    <source>
        <dbReference type="Proteomes" id="UP001165121"/>
    </source>
</evidence>
<feature type="domain" description="Fibronectin type-III" evidence="5">
    <location>
        <begin position="4711"/>
        <end position="4801"/>
    </location>
</feature>
<dbReference type="SMART" id="SM00060">
    <property type="entry name" value="FN3"/>
    <property type="match status" value="25"/>
</dbReference>
<feature type="domain" description="Fibronectin type-III" evidence="5">
    <location>
        <begin position="4806"/>
        <end position="4901"/>
    </location>
</feature>
<proteinExistence type="predicted"/>
<feature type="domain" description="Fibronectin type-III" evidence="5">
    <location>
        <begin position="4032"/>
        <end position="4128"/>
    </location>
</feature>
<keyword evidence="4" id="KW-1015">Disulfide bond</keyword>
<feature type="domain" description="Fibronectin type-III" evidence="5">
    <location>
        <begin position="3492"/>
        <end position="3588"/>
    </location>
</feature>
<dbReference type="Pfam" id="PF00041">
    <property type="entry name" value="fn3"/>
    <property type="match status" value="11"/>
</dbReference>
<feature type="domain" description="Fibronectin type-III" evidence="5">
    <location>
        <begin position="2326"/>
        <end position="2414"/>
    </location>
</feature>
<dbReference type="SUPFAM" id="SSF49899">
    <property type="entry name" value="Concanavalin A-like lectins/glucanases"/>
    <property type="match status" value="1"/>
</dbReference>
<dbReference type="SUPFAM" id="SSF49854">
    <property type="entry name" value="Spermadhesin, CUB domain"/>
    <property type="match status" value="1"/>
</dbReference>
<feature type="domain" description="Fibronectin type-III" evidence="5">
    <location>
        <begin position="1925"/>
        <end position="2025"/>
    </location>
</feature>
<feature type="domain" description="Fibronectin type-III" evidence="5">
    <location>
        <begin position="2508"/>
        <end position="2601"/>
    </location>
</feature>
<dbReference type="InterPro" id="IPR036116">
    <property type="entry name" value="FN3_sf"/>
</dbReference>
<feature type="domain" description="Fibronectin type-III" evidence="5">
    <location>
        <begin position="1451"/>
        <end position="1546"/>
    </location>
</feature>
<feature type="domain" description="Fibronectin type-III" evidence="5">
    <location>
        <begin position="3308"/>
        <end position="3395"/>
    </location>
</feature>
<dbReference type="Pfam" id="PF23106">
    <property type="entry name" value="EGF_Teneurin"/>
    <property type="match status" value="1"/>
</dbReference>
<dbReference type="SUPFAM" id="SSF49265">
    <property type="entry name" value="Fibronectin type III"/>
    <property type="match status" value="15"/>
</dbReference>
<feature type="domain" description="Fibronectin type-III" evidence="5">
    <location>
        <begin position="2227"/>
        <end position="2321"/>
    </location>
</feature>
<dbReference type="InterPro" id="IPR003961">
    <property type="entry name" value="FN3_dom"/>
</dbReference>
<dbReference type="Gene3D" id="2.60.40.10">
    <property type="entry name" value="Immunoglobulins"/>
    <property type="match status" value="23"/>
</dbReference>
<evidence type="ECO:0000313" key="6">
    <source>
        <dbReference type="EMBL" id="GMF22595.1"/>
    </source>
</evidence>
<dbReference type="Gene3D" id="2.60.120.290">
    <property type="entry name" value="Spermadhesin, CUB domain"/>
    <property type="match status" value="1"/>
</dbReference>
<keyword evidence="3" id="KW-0106">Calcium</keyword>
<dbReference type="InterPro" id="IPR003644">
    <property type="entry name" value="Calx_beta"/>
</dbReference>
<dbReference type="SMART" id="SM00237">
    <property type="entry name" value="Calx_beta"/>
    <property type="match status" value="4"/>
</dbReference>
<dbReference type="SUPFAM" id="SSF51126">
    <property type="entry name" value="Pectin lyase-like"/>
    <property type="match status" value="4"/>
</dbReference>
<feature type="domain" description="Fibronectin type-III" evidence="5">
    <location>
        <begin position="2603"/>
        <end position="2697"/>
    </location>
</feature>
<dbReference type="InterPro" id="IPR013320">
    <property type="entry name" value="ConA-like_dom_sf"/>
</dbReference>
<evidence type="ECO:0000259" key="5">
    <source>
        <dbReference type="PROSITE" id="PS50853"/>
    </source>
</evidence>
<dbReference type="InterPro" id="IPR000859">
    <property type="entry name" value="CUB_dom"/>
</dbReference>
<name>A0A9W6TUG0_9STRA</name>
<dbReference type="SUPFAM" id="SSF141072">
    <property type="entry name" value="CalX-like"/>
    <property type="match status" value="4"/>
</dbReference>
<feature type="domain" description="Fibronectin type-III" evidence="5">
    <location>
        <begin position="2933"/>
        <end position="3026"/>
    </location>
</feature>
<dbReference type="GO" id="GO:0007154">
    <property type="term" value="P:cell communication"/>
    <property type="evidence" value="ECO:0007669"/>
    <property type="project" value="InterPro"/>
</dbReference>
<dbReference type="InterPro" id="IPR038081">
    <property type="entry name" value="CalX-like_sf"/>
</dbReference>
<feature type="domain" description="Fibronectin type-III" evidence="5">
    <location>
        <begin position="1651"/>
        <end position="1744"/>
    </location>
</feature>
<keyword evidence="1" id="KW-0732">Signal</keyword>
<dbReference type="InterPro" id="IPR050964">
    <property type="entry name" value="Striated_Muscle_Regulatory"/>
</dbReference>
<dbReference type="SMART" id="SM00710">
    <property type="entry name" value="PbH1"/>
    <property type="match status" value="21"/>
</dbReference>